<evidence type="ECO:0000256" key="6">
    <source>
        <dbReference type="ARBA" id="ARBA00023316"/>
    </source>
</evidence>
<evidence type="ECO:0000256" key="1">
    <source>
        <dbReference type="ARBA" id="ARBA00007164"/>
    </source>
</evidence>
<dbReference type="RefSeq" id="WP_129049762.1">
    <property type="nucleotide sequence ID" value="NZ_SDHX01000002.1"/>
</dbReference>
<feature type="region of interest" description="Disordered" evidence="10">
    <location>
        <begin position="302"/>
        <end position="354"/>
    </location>
</feature>
<keyword evidence="12" id="KW-0121">Carboxypeptidase</keyword>
<accession>A0A4Q1C5P9</accession>
<gene>
    <name evidence="12" type="ORF">ESB00_18910</name>
</gene>
<dbReference type="Proteomes" id="UP000290218">
    <property type="component" value="Unassembled WGS sequence"/>
</dbReference>
<evidence type="ECO:0000256" key="7">
    <source>
        <dbReference type="PIRSR" id="PIRSR618044-1"/>
    </source>
</evidence>
<keyword evidence="6" id="KW-0961">Cell wall biogenesis/degradation</keyword>
<dbReference type="InterPro" id="IPR012338">
    <property type="entry name" value="Beta-lactam/transpept-like"/>
</dbReference>
<sequence>MILLRRCAVVILLFGGLTPGLFAAKIRQATPVEGVYAGYIVTDAATGAVLLEDNADVTNPPASMTKLMTFAVLYDKLAEGAITLQTPVKIDASDARMGGTQVYLDARETFPVEELIHAMMIQSANDASHALARAAAGSVPAFVELMNAKARALGMTHTTFRTPHGLPPASRREADGDLTTPRDFARLCRYLVLSTDVLKYASIKERMFGTGVRATPMRMDNHNKLLDRIAGVDGLKTGYTQSAGYCLSATAERNGRRVIMVIMGSFGPGRTVDKGRARDFKAIELIEQGFAAQPSAPVVVSTAQPAPAKSSSAAAPTEVPTVKTDRSPAPPEQQSSTPTEPMFKFRVIPPEKKP</sequence>
<evidence type="ECO:0000256" key="3">
    <source>
        <dbReference type="ARBA" id="ARBA00022801"/>
    </source>
</evidence>
<dbReference type="GO" id="GO:0009002">
    <property type="term" value="F:serine-type D-Ala-D-Ala carboxypeptidase activity"/>
    <property type="evidence" value="ECO:0007669"/>
    <property type="project" value="InterPro"/>
</dbReference>
<dbReference type="Pfam" id="PF00768">
    <property type="entry name" value="Peptidase_S11"/>
    <property type="match status" value="1"/>
</dbReference>
<evidence type="ECO:0000256" key="4">
    <source>
        <dbReference type="ARBA" id="ARBA00022960"/>
    </source>
</evidence>
<dbReference type="InterPro" id="IPR018044">
    <property type="entry name" value="Peptidase_S11"/>
</dbReference>
<dbReference type="GO" id="GO:0071555">
    <property type="term" value="P:cell wall organization"/>
    <property type="evidence" value="ECO:0007669"/>
    <property type="project" value="UniProtKB-KW"/>
</dbReference>
<feature type="region of interest" description="Disordered" evidence="10">
    <location>
        <begin position="158"/>
        <end position="177"/>
    </location>
</feature>
<keyword evidence="13" id="KW-1185">Reference proteome</keyword>
<feature type="active site" description="Proton acceptor" evidence="7">
    <location>
        <position position="66"/>
    </location>
</feature>
<evidence type="ECO:0000259" key="11">
    <source>
        <dbReference type="Pfam" id="PF00768"/>
    </source>
</evidence>
<dbReference type="OrthoDB" id="9791132at2"/>
<name>A0A4Q1C5P9_9BACT</name>
<dbReference type="InterPro" id="IPR001967">
    <property type="entry name" value="Peptidase_S11_N"/>
</dbReference>
<dbReference type="SUPFAM" id="SSF56601">
    <property type="entry name" value="beta-lactamase/transpeptidase-like"/>
    <property type="match status" value="1"/>
</dbReference>
<evidence type="ECO:0000256" key="5">
    <source>
        <dbReference type="ARBA" id="ARBA00022984"/>
    </source>
</evidence>
<evidence type="ECO:0000313" key="13">
    <source>
        <dbReference type="Proteomes" id="UP000290218"/>
    </source>
</evidence>
<feature type="compositionally biased region" description="Low complexity" evidence="10">
    <location>
        <begin position="303"/>
        <end position="316"/>
    </location>
</feature>
<evidence type="ECO:0000256" key="2">
    <source>
        <dbReference type="ARBA" id="ARBA00022729"/>
    </source>
</evidence>
<feature type="active site" description="Acyl-ester intermediate" evidence="7">
    <location>
        <position position="63"/>
    </location>
</feature>
<dbReference type="EMBL" id="SDHX01000002">
    <property type="protein sequence ID" value="RXK53758.1"/>
    <property type="molecule type" value="Genomic_DNA"/>
</dbReference>
<feature type="active site" evidence="7">
    <location>
        <position position="123"/>
    </location>
</feature>
<dbReference type="Gene3D" id="3.40.710.10">
    <property type="entry name" value="DD-peptidase/beta-lactamase superfamily"/>
    <property type="match status" value="1"/>
</dbReference>
<protein>
    <submittedName>
        <fullName evidence="12">D-alanyl-D-alanine carboxypeptidase</fullName>
    </submittedName>
</protein>
<dbReference type="PANTHER" id="PTHR21581">
    <property type="entry name" value="D-ALANYL-D-ALANINE CARBOXYPEPTIDASE"/>
    <property type="match status" value="1"/>
</dbReference>
<feature type="domain" description="Peptidase S11 D-alanyl-D-alanine carboxypeptidase A N-terminal" evidence="11">
    <location>
        <begin position="38"/>
        <end position="266"/>
    </location>
</feature>
<keyword evidence="12" id="KW-0645">Protease</keyword>
<evidence type="ECO:0000256" key="9">
    <source>
        <dbReference type="RuleBase" id="RU004016"/>
    </source>
</evidence>
<keyword evidence="3" id="KW-0378">Hydrolase</keyword>
<comment type="similarity">
    <text evidence="1 9">Belongs to the peptidase S11 family.</text>
</comment>
<dbReference type="GO" id="GO:0009252">
    <property type="term" value="P:peptidoglycan biosynthetic process"/>
    <property type="evidence" value="ECO:0007669"/>
    <property type="project" value="UniProtKB-KW"/>
</dbReference>
<organism evidence="12 13">
    <name type="scientific">Oleiharenicola lentus</name>
    <dbReference type="NCBI Taxonomy" id="2508720"/>
    <lineage>
        <taxon>Bacteria</taxon>
        <taxon>Pseudomonadati</taxon>
        <taxon>Verrucomicrobiota</taxon>
        <taxon>Opitutia</taxon>
        <taxon>Opitutales</taxon>
        <taxon>Opitutaceae</taxon>
        <taxon>Oleiharenicola</taxon>
    </lineage>
</organism>
<keyword evidence="5" id="KW-0573">Peptidoglycan synthesis</keyword>
<dbReference type="PRINTS" id="PR00725">
    <property type="entry name" value="DADACBPTASE1"/>
</dbReference>
<evidence type="ECO:0000256" key="8">
    <source>
        <dbReference type="PIRSR" id="PIRSR618044-2"/>
    </source>
</evidence>
<keyword evidence="4" id="KW-0133">Cell shape</keyword>
<feature type="binding site" evidence="8">
    <location>
        <position position="236"/>
    </location>
    <ligand>
        <name>substrate</name>
    </ligand>
</feature>
<proteinExistence type="inferred from homology"/>
<dbReference type="AlphaFoldDB" id="A0A4Q1C5P9"/>
<reference evidence="12 13" key="1">
    <citation type="submission" date="2019-01" db="EMBL/GenBank/DDBJ databases">
        <title>Lacunisphaera sp. strain TWA-58.</title>
        <authorList>
            <person name="Chen W.-M."/>
        </authorList>
    </citation>
    <scope>NUCLEOTIDE SEQUENCE [LARGE SCALE GENOMIC DNA]</scope>
    <source>
        <strain evidence="12 13">TWA-58</strain>
    </source>
</reference>
<evidence type="ECO:0000256" key="10">
    <source>
        <dbReference type="SAM" id="MobiDB-lite"/>
    </source>
</evidence>
<dbReference type="GO" id="GO:0008360">
    <property type="term" value="P:regulation of cell shape"/>
    <property type="evidence" value="ECO:0007669"/>
    <property type="project" value="UniProtKB-KW"/>
</dbReference>
<dbReference type="PANTHER" id="PTHR21581:SF6">
    <property type="entry name" value="TRAFFICKING PROTEIN PARTICLE COMPLEX SUBUNIT 12"/>
    <property type="match status" value="1"/>
</dbReference>
<dbReference type="GO" id="GO:0006508">
    <property type="term" value="P:proteolysis"/>
    <property type="evidence" value="ECO:0007669"/>
    <property type="project" value="InterPro"/>
</dbReference>
<evidence type="ECO:0000313" key="12">
    <source>
        <dbReference type="EMBL" id="RXK53758.1"/>
    </source>
</evidence>
<comment type="caution">
    <text evidence="12">The sequence shown here is derived from an EMBL/GenBank/DDBJ whole genome shotgun (WGS) entry which is preliminary data.</text>
</comment>
<keyword evidence="2" id="KW-0732">Signal</keyword>